<dbReference type="GO" id="GO:0016829">
    <property type="term" value="F:lyase activity"/>
    <property type="evidence" value="ECO:0007669"/>
    <property type="project" value="UniProtKB-KW"/>
</dbReference>
<comment type="caution">
    <text evidence="3">The sequence shown here is derived from an EMBL/GenBank/DDBJ whole genome shotgun (WGS) entry which is preliminary data.</text>
</comment>
<dbReference type="Proteomes" id="UP000191933">
    <property type="component" value="Unassembled WGS sequence"/>
</dbReference>
<keyword evidence="2" id="KW-0456">Lyase</keyword>
<evidence type="ECO:0000256" key="1">
    <source>
        <dbReference type="ARBA" id="ARBA00005254"/>
    </source>
</evidence>
<keyword evidence="4" id="KW-1185">Reference proteome</keyword>
<dbReference type="NCBIfam" id="NF004796">
    <property type="entry name" value="PRK06144.1"/>
    <property type="match status" value="1"/>
</dbReference>
<organism evidence="3 4">
    <name type="scientific">Agrobacterium genomosp. 2 str. CFBP 5494</name>
    <dbReference type="NCBI Taxonomy" id="1183436"/>
    <lineage>
        <taxon>Bacteria</taxon>
        <taxon>Pseudomonadati</taxon>
        <taxon>Pseudomonadota</taxon>
        <taxon>Alphaproteobacteria</taxon>
        <taxon>Hyphomicrobiales</taxon>
        <taxon>Rhizobiaceae</taxon>
        <taxon>Rhizobium/Agrobacterium group</taxon>
        <taxon>Agrobacterium</taxon>
        <taxon>Agrobacterium tumefaciens complex</taxon>
    </lineage>
</organism>
<evidence type="ECO:0000256" key="2">
    <source>
        <dbReference type="ARBA" id="ARBA00023239"/>
    </source>
</evidence>
<reference evidence="3 4" key="1">
    <citation type="submission" date="2016-01" db="EMBL/GenBank/DDBJ databases">
        <authorList>
            <person name="Regsiter A."/>
            <person name="william w."/>
        </authorList>
    </citation>
    <scope>NUCLEOTIDE SEQUENCE [LARGE SCALE GENOMIC DNA]</scope>
    <source>
        <strain evidence="3 4">CFBP 5494</strain>
    </source>
</reference>
<dbReference type="Gene3D" id="3.90.226.10">
    <property type="entry name" value="2-enoyl-CoA Hydratase, Chain A, domain 1"/>
    <property type="match status" value="1"/>
</dbReference>
<dbReference type="AlphaFoldDB" id="A0A9W5B7H3"/>
<dbReference type="PANTHER" id="PTHR11941">
    <property type="entry name" value="ENOYL-COA HYDRATASE-RELATED"/>
    <property type="match status" value="1"/>
</dbReference>
<dbReference type="PANTHER" id="PTHR11941:SF54">
    <property type="entry name" value="ENOYL-COA HYDRATASE, MITOCHONDRIAL"/>
    <property type="match status" value="1"/>
</dbReference>
<proteinExistence type="inferred from homology"/>
<evidence type="ECO:0000313" key="4">
    <source>
        <dbReference type="Proteomes" id="UP000191933"/>
    </source>
</evidence>
<protein>
    <submittedName>
        <fullName evidence="3">Enoyl-CoA hydratase/isomerase</fullName>
    </submittedName>
</protein>
<dbReference type="RefSeq" id="WP_080823644.1">
    <property type="nucleotide sequence ID" value="NZ_LT009721.1"/>
</dbReference>
<accession>A0A9W5B7H3</accession>
<name>A0A9W5B7H3_9HYPH</name>
<dbReference type="InterPro" id="IPR014748">
    <property type="entry name" value="Enoyl-CoA_hydra_C"/>
</dbReference>
<gene>
    <name evidence="3" type="ORF">AGR2A_pb10079</name>
</gene>
<dbReference type="Pfam" id="PF00378">
    <property type="entry name" value="ECH_1"/>
    <property type="match status" value="1"/>
</dbReference>
<dbReference type="CDD" id="cd06558">
    <property type="entry name" value="crotonase-like"/>
    <property type="match status" value="1"/>
</dbReference>
<sequence length="261" mass="27920">MRKPEDGQVTLSLEGKVANILFERPQARNAMSPPMYDDLLEHCQSLKAEDGIRVAVLRGAGGRSFVAGSDIAQFTHFSTSEGGVDYENKMAAYLEALSSLPFPTVAVIEGFAVGGGLNIAACCDIRIATRGSRLGAPIGRTIGNCLSFNNYMRLVAGFGEGRARRMMLLGELLDAEEAAAAGFLGKVCDEAELDEAIQDLCSRILKNAPLSLRASKVAINEVISGGGGDFESMIRLCYGSDDFKEGVNAFLAKRHPVWLGH</sequence>
<evidence type="ECO:0000313" key="3">
    <source>
        <dbReference type="EMBL" id="CUX03272.1"/>
    </source>
</evidence>
<comment type="similarity">
    <text evidence="1">Belongs to the enoyl-CoA hydratase/isomerase family.</text>
</comment>
<dbReference type="InterPro" id="IPR001753">
    <property type="entry name" value="Enoyl-CoA_hydra/iso"/>
</dbReference>
<dbReference type="InterPro" id="IPR029045">
    <property type="entry name" value="ClpP/crotonase-like_dom_sf"/>
</dbReference>
<dbReference type="SUPFAM" id="SSF52096">
    <property type="entry name" value="ClpP/crotonase"/>
    <property type="match status" value="1"/>
</dbReference>
<dbReference type="GO" id="GO:0006635">
    <property type="term" value="P:fatty acid beta-oxidation"/>
    <property type="evidence" value="ECO:0007669"/>
    <property type="project" value="TreeGrafter"/>
</dbReference>
<dbReference type="EMBL" id="FBVY01000047">
    <property type="protein sequence ID" value="CUX03272.1"/>
    <property type="molecule type" value="Genomic_DNA"/>
</dbReference>
<dbReference type="Gene3D" id="1.10.12.10">
    <property type="entry name" value="Lyase 2-enoyl-coa Hydratase, Chain A, domain 2"/>
    <property type="match status" value="1"/>
</dbReference>